<feature type="domain" description="FAD-binding" evidence="1">
    <location>
        <begin position="2"/>
        <end position="61"/>
    </location>
</feature>
<dbReference type="OrthoDB" id="5652862at2"/>
<name>A0A0D6PBA6_9PROT</name>
<dbReference type="SUPFAM" id="SSF51905">
    <property type="entry name" value="FAD/NAD(P)-binding domain"/>
    <property type="match status" value="1"/>
</dbReference>
<keyword evidence="3" id="KW-1185">Reference proteome</keyword>
<evidence type="ECO:0000259" key="1">
    <source>
        <dbReference type="Pfam" id="PF01494"/>
    </source>
</evidence>
<proteinExistence type="predicted"/>
<dbReference type="Proteomes" id="UP000032668">
    <property type="component" value="Unassembled WGS sequence"/>
</dbReference>
<dbReference type="Gene3D" id="3.50.50.60">
    <property type="entry name" value="FAD/NAD(P)-binding domain"/>
    <property type="match status" value="1"/>
</dbReference>
<comment type="caution">
    <text evidence="2">The sequence shown here is derived from an EMBL/GenBank/DDBJ whole genome shotgun (WGS) entry which is preliminary data.</text>
</comment>
<gene>
    <name evidence="2" type="ORF">Aam_016_025</name>
</gene>
<reference evidence="2 3" key="1">
    <citation type="submission" date="2012-11" db="EMBL/GenBank/DDBJ databases">
        <title>Whole genome sequence of Acidocella aminolytica 101 = DSM 11237.</title>
        <authorList>
            <person name="Azuma Y."/>
            <person name="Higashiura N."/>
            <person name="Hirakawa H."/>
            <person name="Matsushita K."/>
        </authorList>
    </citation>
    <scope>NUCLEOTIDE SEQUENCE [LARGE SCALE GENOMIC DNA]</scope>
    <source>
        <strain evidence="3">101 / DSM 11237</strain>
    </source>
</reference>
<sequence>MILVVGGGPAGAACAIGLAQAGRAVMLIERETAAIDKVCGEFVSAETQIYLTRLGLPTAALGGHEISMLRLVHAERTITAPLPFAGVGLRRRGLDEALLALAVKNGVQVRRGQAVRRIQTSGGISVEAGDEVLRPDLLVLASGKHEIRGAMRPTRASRFVGLKSYFALTAAQHAALANHVELILFRGGYAGLQMVEGGLANLSLLVDKAEARNKWPALLASLQRATPHLALRLDQAIDQLPNPLAIAGMPFGFIHGPQEDDPPNLFRLGDQAAVIQSFTGDGLAIALHSAALAVSRIIAGERPQAYYKQLRADIGGQILRAAMLHRALTTPLLGPTLLAGAALWPATLTRAAAWTRVPDTAMARCATYATMRC</sequence>
<dbReference type="STRING" id="1120923.SAMN02746095_02282"/>
<dbReference type="Pfam" id="PF01494">
    <property type="entry name" value="FAD_binding_3"/>
    <property type="match status" value="1"/>
</dbReference>
<protein>
    <submittedName>
        <fullName evidence="2">FAD dependent oxidoreductase</fullName>
    </submittedName>
</protein>
<dbReference type="PANTHER" id="PTHR42685:SF22">
    <property type="entry name" value="CONDITIONED MEDIUM FACTOR RECEPTOR 1"/>
    <property type="match status" value="1"/>
</dbReference>
<dbReference type="InterPro" id="IPR050407">
    <property type="entry name" value="Geranylgeranyl_reductase"/>
</dbReference>
<dbReference type="GO" id="GO:0071949">
    <property type="term" value="F:FAD binding"/>
    <property type="evidence" value="ECO:0007669"/>
    <property type="project" value="InterPro"/>
</dbReference>
<organism evidence="2 3">
    <name type="scientific">Acidocella aminolytica 101 = DSM 11237</name>
    <dbReference type="NCBI Taxonomy" id="1120923"/>
    <lineage>
        <taxon>Bacteria</taxon>
        <taxon>Pseudomonadati</taxon>
        <taxon>Pseudomonadota</taxon>
        <taxon>Alphaproteobacteria</taxon>
        <taxon>Acetobacterales</taxon>
        <taxon>Acidocellaceae</taxon>
        <taxon>Acidocella</taxon>
    </lineage>
</organism>
<evidence type="ECO:0000313" key="3">
    <source>
        <dbReference type="Proteomes" id="UP000032668"/>
    </source>
</evidence>
<dbReference type="PRINTS" id="PR00420">
    <property type="entry name" value="RNGMNOXGNASE"/>
</dbReference>
<accession>A0A0D6PBA6</accession>
<dbReference type="EMBL" id="BANC01000016">
    <property type="protein sequence ID" value="GAN79055.1"/>
    <property type="molecule type" value="Genomic_DNA"/>
</dbReference>
<dbReference type="InterPro" id="IPR002938">
    <property type="entry name" value="FAD-bd"/>
</dbReference>
<dbReference type="PANTHER" id="PTHR42685">
    <property type="entry name" value="GERANYLGERANYL DIPHOSPHATE REDUCTASE"/>
    <property type="match status" value="1"/>
</dbReference>
<dbReference type="RefSeq" id="WP_048877533.1">
    <property type="nucleotide sequence ID" value="NZ_BANC01000016.1"/>
</dbReference>
<dbReference type="InterPro" id="IPR036188">
    <property type="entry name" value="FAD/NAD-bd_sf"/>
</dbReference>
<evidence type="ECO:0000313" key="2">
    <source>
        <dbReference type="EMBL" id="GAN79055.1"/>
    </source>
</evidence>
<dbReference type="AlphaFoldDB" id="A0A0D6PBA6"/>